<dbReference type="EMBL" id="JBEPLU010000003">
    <property type="protein sequence ID" value="MET3528144.1"/>
    <property type="molecule type" value="Genomic_DNA"/>
</dbReference>
<comment type="caution">
    <text evidence="1">The sequence shown here is derived from an EMBL/GenBank/DDBJ whole genome shotgun (WGS) entry which is preliminary data.</text>
</comment>
<proteinExistence type="predicted"/>
<sequence>MHPAPLSTLENIYLEDSYFLGMLAVGSDLKLRGLFALTGDHPDYAPPKPGEQHCYREGDIVISGLKVTKWQAGAHPTILVGPDTELDFGSIGIGANDDGYWVETEWFEMSFQADSVKAVLDGVER</sequence>
<accession>A0ABV2EM61</accession>
<gene>
    <name evidence="1" type="ORF">ABID41_003283</name>
</gene>
<name>A0ABV2EM61_9CAUL</name>
<keyword evidence="2" id="KW-1185">Reference proteome</keyword>
<reference evidence="1 2" key="1">
    <citation type="submission" date="2024-06" db="EMBL/GenBank/DDBJ databases">
        <title>Genomic Encyclopedia of Type Strains, Phase IV (KMG-IV): sequencing the most valuable type-strain genomes for metagenomic binning, comparative biology and taxonomic classification.</title>
        <authorList>
            <person name="Goeker M."/>
        </authorList>
    </citation>
    <scope>NUCLEOTIDE SEQUENCE [LARGE SCALE GENOMIC DNA]</scope>
    <source>
        <strain evidence="1 2">DSM 17809</strain>
    </source>
</reference>
<evidence type="ECO:0000313" key="1">
    <source>
        <dbReference type="EMBL" id="MET3528144.1"/>
    </source>
</evidence>
<evidence type="ECO:0000313" key="2">
    <source>
        <dbReference type="Proteomes" id="UP001549110"/>
    </source>
</evidence>
<dbReference type="Proteomes" id="UP001549110">
    <property type="component" value="Unassembled WGS sequence"/>
</dbReference>
<dbReference type="RefSeq" id="WP_354298131.1">
    <property type="nucleotide sequence ID" value="NZ_JBEPLU010000003.1"/>
</dbReference>
<protein>
    <submittedName>
        <fullName evidence="1">Uncharacterized protein</fullName>
    </submittedName>
</protein>
<organism evidence="1 2">
    <name type="scientific">Phenylobacterium koreense</name>
    <dbReference type="NCBI Taxonomy" id="266125"/>
    <lineage>
        <taxon>Bacteria</taxon>
        <taxon>Pseudomonadati</taxon>
        <taxon>Pseudomonadota</taxon>
        <taxon>Alphaproteobacteria</taxon>
        <taxon>Caulobacterales</taxon>
        <taxon>Caulobacteraceae</taxon>
        <taxon>Phenylobacterium</taxon>
    </lineage>
</organism>